<evidence type="ECO:0000256" key="4">
    <source>
        <dbReference type="ARBA" id="ARBA00022692"/>
    </source>
</evidence>
<evidence type="ECO:0000256" key="2">
    <source>
        <dbReference type="ARBA" id="ARBA00022475"/>
    </source>
</evidence>
<feature type="transmembrane region" description="Helical" evidence="10">
    <location>
        <begin position="192"/>
        <end position="225"/>
    </location>
</feature>
<dbReference type="Proteomes" id="UP001627154">
    <property type="component" value="Unassembled WGS sequence"/>
</dbReference>
<dbReference type="InterPro" id="IPR004117">
    <property type="entry name" value="7tm6_olfct_rcpt"/>
</dbReference>
<keyword evidence="6 10" id="KW-1133">Transmembrane helix</keyword>
<keyword evidence="5 10" id="KW-0552">Olfaction</keyword>
<feature type="transmembrane region" description="Helical" evidence="10">
    <location>
        <begin position="75"/>
        <end position="92"/>
    </location>
</feature>
<keyword evidence="9 10" id="KW-0807">Transducer</keyword>
<gene>
    <name evidence="11" type="ORF">TKK_011205</name>
</gene>
<accession>A0ABD2WNF4</accession>
<comment type="similarity">
    <text evidence="10">Belongs to the insect chemoreceptor superfamily. Heteromeric odorant receptor channel (TC 1.A.69) family.</text>
</comment>
<dbReference type="Pfam" id="PF02949">
    <property type="entry name" value="7tm_6"/>
    <property type="match status" value="1"/>
</dbReference>
<keyword evidence="3 10" id="KW-0716">Sensory transduction</keyword>
<dbReference type="GO" id="GO:0007165">
    <property type="term" value="P:signal transduction"/>
    <property type="evidence" value="ECO:0007669"/>
    <property type="project" value="UniProtKB-KW"/>
</dbReference>
<evidence type="ECO:0000256" key="6">
    <source>
        <dbReference type="ARBA" id="ARBA00022989"/>
    </source>
</evidence>
<evidence type="ECO:0000256" key="3">
    <source>
        <dbReference type="ARBA" id="ARBA00022606"/>
    </source>
</evidence>
<dbReference type="PANTHER" id="PTHR21137">
    <property type="entry name" value="ODORANT RECEPTOR"/>
    <property type="match status" value="1"/>
</dbReference>
<dbReference type="EMBL" id="JBJJXI010000092">
    <property type="protein sequence ID" value="KAL3394154.1"/>
    <property type="molecule type" value="Genomic_DNA"/>
</dbReference>
<evidence type="ECO:0000313" key="12">
    <source>
        <dbReference type="Proteomes" id="UP001627154"/>
    </source>
</evidence>
<evidence type="ECO:0000256" key="7">
    <source>
        <dbReference type="ARBA" id="ARBA00023136"/>
    </source>
</evidence>
<keyword evidence="4 10" id="KW-0812">Transmembrane</keyword>
<keyword evidence="7 10" id="KW-0472">Membrane</keyword>
<comment type="caution">
    <text evidence="11">The sequence shown here is derived from an EMBL/GenBank/DDBJ whole genome shotgun (WGS) entry which is preliminary data.</text>
</comment>
<dbReference type="GO" id="GO:0007608">
    <property type="term" value="P:sensory perception of smell"/>
    <property type="evidence" value="ECO:0007669"/>
    <property type="project" value="UniProtKB-KW"/>
</dbReference>
<name>A0ABD2WNF4_9HYME</name>
<comment type="caution">
    <text evidence="10">Lacks conserved residue(s) required for the propagation of feature annotation.</text>
</comment>
<keyword evidence="2" id="KW-1003">Cell membrane</keyword>
<evidence type="ECO:0000256" key="1">
    <source>
        <dbReference type="ARBA" id="ARBA00004651"/>
    </source>
</evidence>
<dbReference type="PANTHER" id="PTHR21137:SF35">
    <property type="entry name" value="ODORANT RECEPTOR 19A-RELATED"/>
    <property type="match status" value="1"/>
</dbReference>
<feature type="transmembrane region" description="Helical" evidence="10">
    <location>
        <begin position="153"/>
        <end position="172"/>
    </location>
</feature>
<evidence type="ECO:0000256" key="8">
    <source>
        <dbReference type="ARBA" id="ARBA00023170"/>
    </source>
</evidence>
<evidence type="ECO:0000313" key="11">
    <source>
        <dbReference type="EMBL" id="KAL3394154.1"/>
    </source>
</evidence>
<keyword evidence="12" id="KW-1185">Reference proteome</keyword>
<feature type="transmembrane region" description="Helical" evidence="10">
    <location>
        <begin position="293"/>
        <end position="313"/>
    </location>
</feature>
<dbReference type="AlphaFoldDB" id="A0ABD2WNF4"/>
<dbReference type="GO" id="GO:0005886">
    <property type="term" value="C:plasma membrane"/>
    <property type="evidence" value="ECO:0007669"/>
    <property type="project" value="UniProtKB-SubCell"/>
</dbReference>
<feature type="transmembrane region" description="Helical" evidence="10">
    <location>
        <begin position="319"/>
        <end position="342"/>
    </location>
</feature>
<sequence length="416" mass="48721">MIIQSVDLGFHEFPMQFFIFTACGVWCPSDWSPSLKKLYKIFEIFQIIAATWFWLTMFMNLLLKNTESDLFYDNIFALLVLTLAAYKKYFFLKNRKVISKVLSMCSDDSWYQPKNKQEAEIIERFQHETRFSFLDLFNENHLMLNHFRLVTELYALGISTALAIKAVIPMLQSKSGLVLPIEAWYPYKTENIFIYLFSYLQQLIAGIPMICLQISVDSFFVCLVLRVVTQLNLLKYRIQFSSNNFISKGQEVTTATGIHKNILMIDTWLRICSRKHAKIYEFAESVHKCFKSIMAAQLIITIPCLCMTVFILAQFDELGFNFVDKFFCFATCLMEIFLYCWYGNEIILESLDVGNSIYHMNWIVLQSKTRKNILMMMFRARRPIKFTVRSCVVNVASFIEIIKTSFSAFRLLQTIS</sequence>
<proteinExistence type="inferred from homology"/>
<keyword evidence="8 10" id="KW-0675">Receptor</keyword>
<evidence type="ECO:0000256" key="10">
    <source>
        <dbReference type="RuleBase" id="RU351113"/>
    </source>
</evidence>
<comment type="subcellular location">
    <subcellularLocation>
        <location evidence="1 10">Cell membrane</location>
        <topology evidence="1 10">Multi-pass membrane protein</topology>
    </subcellularLocation>
</comment>
<feature type="transmembrane region" description="Helical" evidence="10">
    <location>
        <begin position="41"/>
        <end position="63"/>
    </location>
</feature>
<organism evidence="11 12">
    <name type="scientific">Trichogramma kaykai</name>
    <dbReference type="NCBI Taxonomy" id="54128"/>
    <lineage>
        <taxon>Eukaryota</taxon>
        <taxon>Metazoa</taxon>
        <taxon>Ecdysozoa</taxon>
        <taxon>Arthropoda</taxon>
        <taxon>Hexapoda</taxon>
        <taxon>Insecta</taxon>
        <taxon>Pterygota</taxon>
        <taxon>Neoptera</taxon>
        <taxon>Endopterygota</taxon>
        <taxon>Hymenoptera</taxon>
        <taxon>Apocrita</taxon>
        <taxon>Proctotrupomorpha</taxon>
        <taxon>Chalcidoidea</taxon>
        <taxon>Trichogrammatidae</taxon>
        <taxon>Trichogramma</taxon>
    </lineage>
</organism>
<evidence type="ECO:0000256" key="9">
    <source>
        <dbReference type="ARBA" id="ARBA00023224"/>
    </source>
</evidence>
<evidence type="ECO:0000256" key="5">
    <source>
        <dbReference type="ARBA" id="ARBA00022725"/>
    </source>
</evidence>
<reference evidence="11 12" key="1">
    <citation type="journal article" date="2024" name="bioRxiv">
        <title>A reference genome for Trichogramma kaykai: A tiny desert-dwelling parasitoid wasp with competing sex-ratio distorters.</title>
        <authorList>
            <person name="Culotta J."/>
            <person name="Lindsey A.R."/>
        </authorList>
    </citation>
    <scope>NUCLEOTIDE SEQUENCE [LARGE SCALE GENOMIC DNA]</scope>
    <source>
        <strain evidence="11 12">KSX58</strain>
    </source>
</reference>
<protein>
    <recommendedName>
        <fullName evidence="10">Odorant receptor</fullName>
    </recommendedName>
</protein>